<dbReference type="InterPro" id="IPR043136">
    <property type="entry name" value="B30.2/SPRY_sf"/>
</dbReference>
<name>A0ABD2LM81_9BILA</name>
<evidence type="ECO:0000259" key="2">
    <source>
        <dbReference type="PROSITE" id="PS50188"/>
    </source>
</evidence>
<feature type="coiled-coil region" evidence="1">
    <location>
        <begin position="41"/>
        <end position="194"/>
    </location>
</feature>
<dbReference type="CDD" id="cd12885">
    <property type="entry name" value="SPRY_RanBP_like"/>
    <property type="match status" value="1"/>
</dbReference>
<proteinExistence type="predicted"/>
<feature type="domain" description="B30.2/SPRY" evidence="2">
    <location>
        <begin position="227"/>
        <end position="414"/>
    </location>
</feature>
<evidence type="ECO:0000313" key="4">
    <source>
        <dbReference type="Proteomes" id="UP001620626"/>
    </source>
</evidence>
<keyword evidence="1" id="KW-0175">Coiled coil</keyword>
<organism evidence="3 4">
    <name type="scientific">Heterodera trifolii</name>
    <dbReference type="NCBI Taxonomy" id="157864"/>
    <lineage>
        <taxon>Eukaryota</taxon>
        <taxon>Metazoa</taxon>
        <taxon>Ecdysozoa</taxon>
        <taxon>Nematoda</taxon>
        <taxon>Chromadorea</taxon>
        <taxon>Rhabditida</taxon>
        <taxon>Tylenchina</taxon>
        <taxon>Tylenchomorpha</taxon>
        <taxon>Tylenchoidea</taxon>
        <taxon>Heteroderidae</taxon>
        <taxon>Heteroderinae</taxon>
        <taxon>Heterodera</taxon>
    </lineage>
</organism>
<evidence type="ECO:0000256" key="1">
    <source>
        <dbReference type="SAM" id="Coils"/>
    </source>
</evidence>
<dbReference type="InterPro" id="IPR013320">
    <property type="entry name" value="ConA-like_dom_sf"/>
</dbReference>
<sequence>MSISTDSTYSGDFSSDDYEMNYDDFSFVKEGAVVKTNGEQFTDQQQLKKGLQEKLKQQETNALVAKIEAENGKIKNEIEKMQAKMDENEKQYMDKLEQLQKNMLQAKCDAEKENDKLKNDHKEMEQKMGKLEEQLGKKLDNVKVLQAKYDASRNEHSEMKEKQDKLEEQLGKKLEKLDEEQKIFQEELEKKIMERIMNLQTKVDKLEIGHPQKKVSIVQIEKLQNNALEKDPKEKQMEMALLNFRQNYWDAKACQNNIQITELTVHCHNGNKGEFCTVFATHPILFDKKFTGIFYFEISIKKMHHSPYDLLSFGFTVKKQGILERTNISYLNRGFFIINGLWSQPVDAFQENDIVGCGINSATRQIFFTKNGRHLGSLYFVDNSPNSVPDEMFPFVSFCDSDDEIEANFGPNFKFNLATL</sequence>
<accession>A0ABD2LM81</accession>
<dbReference type="PROSITE" id="PS50188">
    <property type="entry name" value="B302_SPRY"/>
    <property type="match status" value="1"/>
</dbReference>
<dbReference type="SMART" id="SM00449">
    <property type="entry name" value="SPRY"/>
    <property type="match status" value="1"/>
</dbReference>
<dbReference type="EMBL" id="JBICBT010000359">
    <property type="protein sequence ID" value="KAL3116340.1"/>
    <property type="molecule type" value="Genomic_DNA"/>
</dbReference>
<dbReference type="Pfam" id="PF00622">
    <property type="entry name" value="SPRY"/>
    <property type="match status" value="1"/>
</dbReference>
<gene>
    <name evidence="3" type="ORF">niasHT_002423</name>
</gene>
<reference evidence="3 4" key="1">
    <citation type="submission" date="2024-10" db="EMBL/GenBank/DDBJ databases">
        <authorList>
            <person name="Kim D."/>
        </authorList>
    </citation>
    <scope>NUCLEOTIDE SEQUENCE [LARGE SCALE GENOMIC DNA]</scope>
    <source>
        <strain evidence="3">BH-2024</strain>
    </source>
</reference>
<dbReference type="InterPro" id="IPR003877">
    <property type="entry name" value="SPRY_dom"/>
</dbReference>
<protein>
    <recommendedName>
        <fullName evidence="2">B30.2/SPRY domain-containing protein</fullName>
    </recommendedName>
</protein>
<keyword evidence="4" id="KW-1185">Reference proteome</keyword>
<dbReference type="Proteomes" id="UP001620626">
    <property type="component" value="Unassembled WGS sequence"/>
</dbReference>
<dbReference type="InterPro" id="IPR044736">
    <property type="entry name" value="Gid1/RanBPM/SPLA_SPRY"/>
</dbReference>
<evidence type="ECO:0000313" key="3">
    <source>
        <dbReference type="EMBL" id="KAL3116340.1"/>
    </source>
</evidence>
<dbReference type="InterPro" id="IPR001870">
    <property type="entry name" value="B30.2/SPRY"/>
</dbReference>
<dbReference type="SUPFAM" id="SSF49899">
    <property type="entry name" value="Concanavalin A-like lectins/glucanases"/>
    <property type="match status" value="1"/>
</dbReference>
<dbReference type="AlphaFoldDB" id="A0ABD2LM81"/>
<dbReference type="Gene3D" id="2.60.120.920">
    <property type="match status" value="1"/>
</dbReference>
<comment type="caution">
    <text evidence="3">The sequence shown here is derived from an EMBL/GenBank/DDBJ whole genome shotgun (WGS) entry which is preliminary data.</text>
</comment>